<name>A0ABD3MZW5_9STRA</name>
<dbReference type="AlphaFoldDB" id="A0ABD3MZW5"/>
<dbReference type="EMBL" id="JALLPJ020001339">
    <property type="protein sequence ID" value="KAL3768947.1"/>
    <property type="molecule type" value="Genomic_DNA"/>
</dbReference>
<dbReference type="PANTHER" id="PTHR33418">
    <property type="entry name" value="HELICASE-ASSOCIATED"/>
    <property type="match status" value="1"/>
</dbReference>
<evidence type="ECO:0000313" key="2">
    <source>
        <dbReference type="EMBL" id="KAL3768947.1"/>
    </source>
</evidence>
<gene>
    <name evidence="2" type="ORF">ACHAWO_004057</name>
</gene>
<comment type="caution">
    <text evidence="2">The sequence shown here is derived from an EMBL/GenBank/DDBJ whole genome shotgun (WGS) entry which is preliminary data.</text>
</comment>
<dbReference type="Pfam" id="PF03457">
    <property type="entry name" value="HA"/>
    <property type="match status" value="1"/>
</dbReference>
<organism evidence="2 3">
    <name type="scientific">Cyclotella atomus</name>
    <dbReference type="NCBI Taxonomy" id="382360"/>
    <lineage>
        <taxon>Eukaryota</taxon>
        <taxon>Sar</taxon>
        <taxon>Stramenopiles</taxon>
        <taxon>Ochrophyta</taxon>
        <taxon>Bacillariophyta</taxon>
        <taxon>Coscinodiscophyceae</taxon>
        <taxon>Thalassiosirophycidae</taxon>
        <taxon>Stephanodiscales</taxon>
        <taxon>Stephanodiscaceae</taxon>
        <taxon>Cyclotella</taxon>
    </lineage>
</organism>
<accession>A0ABD3MZW5</accession>
<reference evidence="2 3" key="1">
    <citation type="submission" date="2024-10" db="EMBL/GenBank/DDBJ databases">
        <title>Updated reference genomes for cyclostephanoid diatoms.</title>
        <authorList>
            <person name="Roberts W.R."/>
            <person name="Alverson A.J."/>
        </authorList>
    </citation>
    <scope>NUCLEOTIDE SEQUENCE [LARGE SCALE GENOMIC DNA]</scope>
    <source>
        <strain evidence="2 3">AJA010-31</strain>
    </source>
</reference>
<proteinExistence type="predicted"/>
<sequence length="193" mass="23014">MQYKSYQYDTLVNDKPWRLVALEELGVVWETRASLWDDRYKELLGYKSLHGDCMVPTKSKSKEYKILGMWVTTQKNKVLKFTRGGMSQLNDERIKMLNHVGFVWSVTNYQWREMYDKYCEYVNSGEKSGGWEEDKEVCGWVEKQRVEYAKMMSDKDGMDHERDSMGRLRSGRMTEERFRLLNDVGFECWVLFG</sequence>
<dbReference type="Gene3D" id="6.10.140.530">
    <property type="match status" value="1"/>
</dbReference>
<evidence type="ECO:0000313" key="3">
    <source>
        <dbReference type="Proteomes" id="UP001530400"/>
    </source>
</evidence>
<dbReference type="PANTHER" id="PTHR33418:SF1">
    <property type="entry name" value="HELICASE-ASSOCIATED DOMAIN-CONTAINING PROTEIN"/>
    <property type="match status" value="1"/>
</dbReference>
<evidence type="ECO:0000259" key="1">
    <source>
        <dbReference type="Pfam" id="PF03457"/>
    </source>
</evidence>
<dbReference type="Proteomes" id="UP001530400">
    <property type="component" value="Unassembled WGS sequence"/>
</dbReference>
<feature type="domain" description="Helicase-associated" evidence="1">
    <location>
        <begin position="36"/>
        <end position="102"/>
    </location>
</feature>
<protein>
    <recommendedName>
        <fullName evidence="1">Helicase-associated domain-containing protein</fullName>
    </recommendedName>
</protein>
<keyword evidence="3" id="KW-1185">Reference proteome</keyword>
<dbReference type="InterPro" id="IPR005114">
    <property type="entry name" value="Helicase_assoc"/>
</dbReference>